<organism evidence="1 2">
    <name type="scientific">Theobroma cacao</name>
    <name type="common">Cacao</name>
    <name type="synonym">Cocoa</name>
    <dbReference type="NCBI Taxonomy" id="3641"/>
    <lineage>
        <taxon>Eukaryota</taxon>
        <taxon>Viridiplantae</taxon>
        <taxon>Streptophyta</taxon>
        <taxon>Embryophyta</taxon>
        <taxon>Tracheophyta</taxon>
        <taxon>Spermatophyta</taxon>
        <taxon>Magnoliopsida</taxon>
        <taxon>eudicotyledons</taxon>
        <taxon>Gunneridae</taxon>
        <taxon>Pentapetalae</taxon>
        <taxon>rosids</taxon>
        <taxon>malvids</taxon>
        <taxon>Malvales</taxon>
        <taxon>Malvaceae</taxon>
        <taxon>Byttnerioideae</taxon>
        <taxon>Theobroma</taxon>
    </lineage>
</organism>
<keyword evidence="2" id="KW-1185">Reference proteome</keyword>
<accession>S1RU44</accession>
<reference evidence="1 2" key="1">
    <citation type="journal article" date="2013" name="Genome Biol.">
        <title>The genome sequence of the most widely cultivated cacao type and its use to identify candidate genes regulating pod color.</title>
        <authorList>
            <person name="Motamayor J.C."/>
            <person name="Mockaitis K."/>
            <person name="Schmutz J."/>
            <person name="Haiminen N."/>
            <person name="Iii D.L."/>
            <person name="Cornejo O."/>
            <person name="Findley S.D."/>
            <person name="Zheng P."/>
            <person name="Utro F."/>
            <person name="Royaert S."/>
            <person name="Saski C."/>
            <person name="Jenkins J."/>
            <person name="Podicheti R."/>
            <person name="Zhao M."/>
            <person name="Scheffler B.E."/>
            <person name="Stack J.C."/>
            <person name="Feltus F.A."/>
            <person name="Mustiga G.M."/>
            <person name="Amores F."/>
            <person name="Phillips W."/>
            <person name="Marelli J.P."/>
            <person name="May G.D."/>
            <person name="Shapiro H."/>
            <person name="Ma J."/>
            <person name="Bustamante C.D."/>
            <person name="Schnell R.J."/>
            <person name="Main D."/>
            <person name="Gilbert D."/>
            <person name="Parida L."/>
            <person name="Kuhn D.N."/>
        </authorList>
    </citation>
    <scope>NUCLEOTIDE SEQUENCE [LARGE SCALE GENOMIC DNA]</scope>
    <source>
        <strain evidence="2">cv. Matina 1-6</strain>
    </source>
</reference>
<evidence type="ECO:0000313" key="2">
    <source>
        <dbReference type="Proteomes" id="UP000026915"/>
    </source>
</evidence>
<dbReference type="InParanoid" id="S1RU44"/>
<proteinExistence type="predicted"/>
<gene>
    <name evidence="1" type="ORF">TCM_046107</name>
</gene>
<name>S1RU44_THECC</name>
<sequence>MSIGFPIEILKYVFFHGASSAISWITKTYGSWLGTLSYGQSRFQGMKWHSKARNGMLIKFLNSLRLEWHDGVTSWLNLNLCIRDLIQLPNKGIIPKNAKKIPILAKWQKLQAGFLKLTPMAPLEATSETQALGVF</sequence>
<dbReference type="Proteomes" id="UP000026915">
    <property type="component" value="Unassembled WGS sequence"/>
</dbReference>
<evidence type="ECO:0000313" key="1">
    <source>
        <dbReference type="EMBL" id="EOY20493.1"/>
    </source>
</evidence>
<dbReference type="HOGENOM" id="CLU_1889549_0_0_1"/>
<dbReference type="EMBL" id="KE133314">
    <property type="protein sequence ID" value="EOY20493.1"/>
    <property type="molecule type" value="Genomic_DNA"/>
</dbReference>
<dbReference type="AlphaFoldDB" id="S1RU44"/>
<dbReference type="Gramene" id="EOY20493">
    <property type="protein sequence ID" value="EOY20493"/>
    <property type="gene ID" value="TCM_046107"/>
</dbReference>
<protein>
    <submittedName>
        <fullName evidence="1">Uncharacterized protein</fullName>
    </submittedName>
</protein>